<gene>
    <name evidence="8" type="ORF">CCYN2B_60120</name>
</gene>
<sequence length="522" mass="58800">MKVFKKVIIVFVAIAFLAGCKKDFLETEPSNQIGQKQAEGTAQGLNGILNGIHSMMYNYTFGQGFGYGHSSLSAQLDFLGDDVINTLSGYYMGVYRYTSHMTVSSDSGINFKAWDYYYTVIQHANKLINGAELTKLTPSERHTLLGEGYAFRAWAYHNLVQLFGKRYEKGSPNAQLGVIIRTASNLDEHLPRSTVGEVYNFIDSDIAKSLEHLKQAPDKKRKNAISYATACGIAARIALTKSDWESAEKYAQLSMDNFSGSLQSGNSLVNGFNDISASEWMWAYTQNAEQNYGYAHFNAHYSYNFHNGWNDGLCIAVNRDIYDLMGENDVRRKWWVCLDRGDEIPSDADPTYFRGGTKNPRWETTGQSIKFKAKSTTDSRGDLVTMRLAEIYYILAEAQARQNKDAEARATLNKVMVTRDVDYSTTATGTALIDEIMRNKRIDLWLEGQRFFDMKRLGVVSDRLNSKNIQHYLTGTNKQTAITRNSGTTVINVPTSTDSKFWQFAIPYGEIKGNPLCQQNEL</sequence>
<reference evidence="9" key="1">
    <citation type="submission" date="2015-01" db="EMBL/GenBank/DDBJ databases">
        <authorList>
            <person name="MANFREDI Pablo"/>
        </authorList>
    </citation>
    <scope>NUCLEOTIDE SEQUENCE [LARGE SCALE GENOMIC DNA]</scope>
    <source>
        <strain evidence="9">Ccyn2B</strain>
    </source>
</reference>
<accession>A0A0B7HL80</accession>
<keyword evidence="3" id="KW-0732">Signal</keyword>
<evidence type="ECO:0000256" key="3">
    <source>
        <dbReference type="ARBA" id="ARBA00022729"/>
    </source>
</evidence>
<dbReference type="CDD" id="cd08977">
    <property type="entry name" value="SusD"/>
    <property type="match status" value="1"/>
</dbReference>
<name>A0A0B7HL80_9FLAO</name>
<organism evidence="8 9">
    <name type="scientific">Capnocytophaga cynodegmi</name>
    <dbReference type="NCBI Taxonomy" id="28189"/>
    <lineage>
        <taxon>Bacteria</taxon>
        <taxon>Pseudomonadati</taxon>
        <taxon>Bacteroidota</taxon>
        <taxon>Flavobacteriia</taxon>
        <taxon>Flavobacteriales</taxon>
        <taxon>Flavobacteriaceae</taxon>
        <taxon>Capnocytophaga</taxon>
    </lineage>
</organism>
<dbReference type="Proteomes" id="UP000038055">
    <property type="component" value="Unassembled WGS sequence"/>
</dbReference>
<evidence type="ECO:0000256" key="5">
    <source>
        <dbReference type="ARBA" id="ARBA00023237"/>
    </source>
</evidence>
<evidence type="ECO:0000313" key="9">
    <source>
        <dbReference type="Proteomes" id="UP000038055"/>
    </source>
</evidence>
<dbReference type="InterPro" id="IPR011990">
    <property type="entry name" value="TPR-like_helical_dom_sf"/>
</dbReference>
<dbReference type="EMBL" id="CDOD01000056">
    <property type="protein sequence ID" value="CEN39419.1"/>
    <property type="molecule type" value="Genomic_DNA"/>
</dbReference>
<dbReference type="InterPro" id="IPR033985">
    <property type="entry name" value="SusD-like_N"/>
</dbReference>
<proteinExistence type="inferred from homology"/>
<evidence type="ECO:0000259" key="7">
    <source>
        <dbReference type="Pfam" id="PF14322"/>
    </source>
</evidence>
<dbReference type="Pfam" id="PF14322">
    <property type="entry name" value="SusD-like_3"/>
    <property type="match status" value="1"/>
</dbReference>
<dbReference type="GO" id="GO:0009279">
    <property type="term" value="C:cell outer membrane"/>
    <property type="evidence" value="ECO:0007669"/>
    <property type="project" value="UniProtKB-SubCell"/>
</dbReference>
<keyword evidence="4" id="KW-0472">Membrane</keyword>
<comment type="subcellular location">
    <subcellularLocation>
        <location evidence="1">Cell outer membrane</location>
    </subcellularLocation>
</comment>
<dbReference type="SUPFAM" id="SSF48452">
    <property type="entry name" value="TPR-like"/>
    <property type="match status" value="1"/>
</dbReference>
<keyword evidence="9" id="KW-1185">Reference proteome</keyword>
<evidence type="ECO:0000313" key="8">
    <source>
        <dbReference type="EMBL" id="CEN39419.1"/>
    </source>
</evidence>
<dbReference type="Pfam" id="PF07980">
    <property type="entry name" value="SusD_RagB"/>
    <property type="match status" value="1"/>
</dbReference>
<evidence type="ECO:0000256" key="1">
    <source>
        <dbReference type="ARBA" id="ARBA00004442"/>
    </source>
</evidence>
<feature type="domain" description="SusD-like N-terminal" evidence="7">
    <location>
        <begin position="97"/>
        <end position="239"/>
    </location>
</feature>
<comment type="similarity">
    <text evidence="2">Belongs to the SusD family.</text>
</comment>
<dbReference type="RefSeq" id="WP_041994381.1">
    <property type="nucleotide sequence ID" value="NZ_CDOD01000056.1"/>
</dbReference>
<evidence type="ECO:0000259" key="6">
    <source>
        <dbReference type="Pfam" id="PF07980"/>
    </source>
</evidence>
<dbReference type="AlphaFoldDB" id="A0A0B7HL80"/>
<dbReference type="PROSITE" id="PS51257">
    <property type="entry name" value="PROKAR_LIPOPROTEIN"/>
    <property type="match status" value="1"/>
</dbReference>
<keyword evidence="5" id="KW-0998">Cell outer membrane</keyword>
<evidence type="ECO:0000256" key="4">
    <source>
        <dbReference type="ARBA" id="ARBA00023136"/>
    </source>
</evidence>
<protein>
    <recommendedName>
        <fullName evidence="10">RagB/SusD family nutrient uptake outer membrane protein</fullName>
    </recommendedName>
</protein>
<evidence type="ECO:0000256" key="2">
    <source>
        <dbReference type="ARBA" id="ARBA00006275"/>
    </source>
</evidence>
<evidence type="ECO:0008006" key="10">
    <source>
        <dbReference type="Google" id="ProtNLM"/>
    </source>
</evidence>
<dbReference type="InterPro" id="IPR012944">
    <property type="entry name" value="SusD_RagB_dom"/>
</dbReference>
<feature type="domain" description="RagB/SusD" evidence="6">
    <location>
        <begin position="371"/>
        <end position="521"/>
    </location>
</feature>
<dbReference type="Gene3D" id="1.25.40.390">
    <property type="match status" value="1"/>
</dbReference>